<gene>
    <name evidence="3" type="ORF">ACFPJ5_04085</name>
</gene>
<feature type="region of interest" description="Disordered" evidence="1">
    <location>
        <begin position="19"/>
        <end position="52"/>
    </location>
</feature>
<dbReference type="Gene3D" id="1.20.5.340">
    <property type="match status" value="1"/>
</dbReference>
<sequence>MLDELLGRAELKDRIEELEEEKEHLRRRAEAEEERRSEAAAKRQAAEERVNRLEDRITELEDRVERAGGDERAVDFRGVERLSGRRLDEVLARLGSVETDAEGALTAMVDDDAVPETVGEAFGDHTALVRRASPCLVVADDAGLVSAALAPPVEPDPFTEWSDGFELRDEWLRPTGAFGFAVVRSDLFAYGSYEGRDLVDSEGFTSEVKEQHSKGGFSQQRFERLRDEQIDEHLDECEARLDARDPDRLFVVGERTVLGRFRERADVTATVDATGDPDDALASAFRDFWTAQLYRI</sequence>
<keyword evidence="4" id="KW-1185">Reference proteome</keyword>
<evidence type="ECO:0000313" key="4">
    <source>
        <dbReference type="Proteomes" id="UP001596201"/>
    </source>
</evidence>
<dbReference type="EMBL" id="JBHSKX010000001">
    <property type="protein sequence ID" value="MFC5366104.1"/>
    <property type="molecule type" value="Genomic_DNA"/>
</dbReference>
<evidence type="ECO:0000259" key="2">
    <source>
        <dbReference type="Pfam" id="PF18859"/>
    </source>
</evidence>
<dbReference type="InterPro" id="IPR042226">
    <property type="entry name" value="eFR1_2_sf"/>
</dbReference>
<dbReference type="SUPFAM" id="SSF53137">
    <property type="entry name" value="Translational machinery components"/>
    <property type="match status" value="1"/>
</dbReference>
<accession>A0ABD5R7S0</accession>
<dbReference type="RefSeq" id="WP_227228536.1">
    <property type="nucleotide sequence ID" value="NZ_JAJCVJ010000001.1"/>
</dbReference>
<comment type="caution">
    <text evidence="3">The sequence shown here is derived from an EMBL/GenBank/DDBJ whole genome shotgun (WGS) entry which is preliminary data.</text>
</comment>
<protein>
    <submittedName>
        <fullName evidence="3">Vms1/Ankzf1 family peptidyl-tRNA hydrolase</fullName>
    </submittedName>
</protein>
<dbReference type="Pfam" id="PF18859">
    <property type="entry name" value="acVLRF1"/>
    <property type="match status" value="1"/>
</dbReference>
<dbReference type="GO" id="GO:0016787">
    <property type="term" value="F:hydrolase activity"/>
    <property type="evidence" value="ECO:0007669"/>
    <property type="project" value="UniProtKB-KW"/>
</dbReference>
<proteinExistence type="predicted"/>
<evidence type="ECO:0000256" key="1">
    <source>
        <dbReference type="SAM" id="MobiDB-lite"/>
    </source>
</evidence>
<organism evidence="3 4">
    <name type="scientific">Salinirubrum litoreum</name>
    <dbReference type="NCBI Taxonomy" id="1126234"/>
    <lineage>
        <taxon>Archaea</taxon>
        <taxon>Methanobacteriati</taxon>
        <taxon>Methanobacteriota</taxon>
        <taxon>Stenosarchaea group</taxon>
        <taxon>Halobacteria</taxon>
        <taxon>Halobacteriales</taxon>
        <taxon>Haloferacaceae</taxon>
        <taxon>Salinirubrum</taxon>
    </lineage>
</organism>
<dbReference type="Gene3D" id="3.30.420.60">
    <property type="entry name" value="eRF1 domain 2"/>
    <property type="match status" value="1"/>
</dbReference>
<name>A0ABD5R7S0_9EURY</name>
<dbReference type="Proteomes" id="UP001596201">
    <property type="component" value="Unassembled WGS sequence"/>
</dbReference>
<dbReference type="InterPro" id="IPR040783">
    <property type="entry name" value="VLRF1"/>
</dbReference>
<feature type="domain" description="Actinobacteria/chloroflexi VLRF1 release factor" evidence="2">
    <location>
        <begin position="177"/>
        <end position="293"/>
    </location>
</feature>
<evidence type="ECO:0000313" key="3">
    <source>
        <dbReference type="EMBL" id="MFC5366104.1"/>
    </source>
</evidence>
<reference evidence="3 4" key="1">
    <citation type="journal article" date="2019" name="Int. J. Syst. Evol. Microbiol.">
        <title>The Global Catalogue of Microorganisms (GCM) 10K type strain sequencing project: providing services to taxonomists for standard genome sequencing and annotation.</title>
        <authorList>
            <consortium name="The Broad Institute Genomics Platform"/>
            <consortium name="The Broad Institute Genome Sequencing Center for Infectious Disease"/>
            <person name="Wu L."/>
            <person name="Ma J."/>
        </authorList>
    </citation>
    <scope>NUCLEOTIDE SEQUENCE [LARGE SCALE GENOMIC DNA]</scope>
    <source>
        <strain evidence="3 4">CGMCC 1.12237</strain>
    </source>
</reference>
<keyword evidence="3" id="KW-0378">Hydrolase</keyword>
<dbReference type="AlphaFoldDB" id="A0ABD5R7S0"/>